<dbReference type="GO" id="GO:0046872">
    <property type="term" value="F:metal ion binding"/>
    <property type="evidence" value="ECO:0007669"/>
    <property type="project" value="UniProtKB-KW"/>
</dbReference>
<evidence type="ECO:0000256" key="5">
    <source>
        <dbReference type="ARBA" id="ARBA00023004"/>
    </source>
</evidence>
<evidence type="ECO:0000259" key="7">
    <source>
        <dbReference type="PROSITE" id="PS51007"/>
    </source>
</evidence>
<feature type="domain" description="Cytochrome c" evidence="7">
    <location>
        <begin position="48"/>
        <end position="133"/>
    </location>
</feature>
<dbReference type="GO" id="GO:0009055">
    <property type="term" value="F:electron transfer activity"/>
    <property type="evidence" value="ECO:0007669"/>
    <property type="project" value="InterPro"/>
</dbReference>
<evidence type="ECO:0000256" key="4">
    <source>
        <dbReference type="ARBA" id="ARBA00022982"/>
    </source>
</evidence>
<reference evidence="8 9" key="1">
    <citation type="journal article" date="2013" name="Genome Announc.">
        <title>Draft Genome Sequence of an Alphaproteobacterium, Caenispirillum salinarum AK4(T), Isolated from a Solar Saltern.</title>
        <authorList>
            <person name="Khatri I."/>
            <person name="Singh A."/>
            <person name="Korpole S."/>
            <person name="Pinnaka A.K."/>
            <person name="Subramanian S."/>
        </authorList>
    </citation>
    <scope>NUCLEOTIDE SEQUENCE [LARGE SCALE GENOMIC DNA]</scope>
    <source>
        <strain evidence="8 9">AK4</strain>
    </source>
</reference>
<comment type="caution">
    <text evidence="8">The sequence shown here is derived from an EMBL/GenBank/DDBJ whole genome shotgun (WGS) entry which is preliminary data.</text>
</comment>
<dbReference type="EMBL" id="ANHY01000014">
    <property type="protein sequence ID" value="EKV28877.1"/>
    <property type="molecule type" value="Genomic_DNA"/>
</dbReference>
<keyword evidence="4" id="KW-0249">Electron transport</keyword>
<evidence type="ECO:0000256" key="2">
    <source>
        <dbReference type="ARBA" id="ARBA00022617"/>
    </source>
</evidence>
<dbReference type="AlphaFoldDB" id="K9GUJ4"/>
<keyword evidence="9" id="KW-1185">Reference proteome</keyword>
<dbReference type="eggNOG" id="COG2010">
    <property type="taxonomic scope" value="Bacteria"/>
</dbReference>
<dbReference type="InterPro" id="IPR036909">
    <property type="entry name" value="Cyt_c-like_dom_sf"/>
</dbReference>
<dbReference type="SUPFAM" id="SSF46626">
    <property type="entry name" value="Cytochrome c"/>
    <property type="match status" value="1"/>
</dbReference>
<dbReference type="PANTHER" id="PTHR37823">
    <property type="entry name" value="CYTOCHROME C-553-LIKE"/>
    <property type="match status" value="1"/>
</dbReference>
<evidence type="ECO:0000256" key="6">
    <source>
        <dbReference type="PROSITE-ProRule" id="PRU00433"/>
    </source>
</evidence>
<dbReference type="OrthoDB" id="7854060at2"/>
<evidence type="ECO:0000313" key="8">
    <source>
        <dbReference type="EMBL" id="EKV28877.1"/>
    </source>
</evidence>
<evidence type="ECO:0000256" key="3">
    <source>
        <dbReference type="ARBA" id="ARBA00022723"/>
    </source>
</evidence>
<dbReference type="PANTHER" id="PTHR37823:SF1">
    <property type="entry name" value="CYTOCHROME C-553-LIKE"/>
    <property type="match status" value="1"/>
</dbReference>
<keyword evidence="2 6" id="KW-0349">Heme</keyword>
<protein>
    <submittedName>
        <fullName evidence="8">Cytochrome c</fullName>
    </submittedName>
</protein>
<sequence length="145" mass="15292">MRKLLDNLPALAVTLFLAGGMAVIVGKMTGGGGSEAVAAVEMPSSLTAAAARGQMSFDENCAACHGANGTGTDQGPPLIHDIYNPGHHADAAFFRAAAQGVPRHHWSFGDMPPQPQVSEREVKDIIAFIRAVQQENGITYKAHRM</sequence>
<dbReference type="Gene3D" id="1.10.760.10">
    <property type="entry name" value="Cytochrome c-like domain"/>
    <property type="match status" value="1"/>
</dbReference>
<accession>K9GUJ4</accession>
<dbReference type="InterPro" id="IPR009056">
    <property type="entry name" value="Cyt_c-like_dom"/>
</dbReference>
<proteinExistence type="predicted"/>
<organism evidence="8 9">
    <name type="scientific">Caenispirillum salinarum AK4</name>
    <dbReference type="NCBI Taxonomy" id="1238182"/>
    <lineage>
        <taxon>Bacteria</taxon>
        <taxon>Pseudomonadati</taxon>
        <taxon>Pseudomonadota</taxon>
        <taxon>Alphaproteobacteria</taxon>
        <taxon>Rhodospirillales</taxon>
        <taxon>Novispirillaceae</taxon>
        <taxon>Caenispirillum</taxon>
    </lineage>
</organism>
<name>K9GUJ4_9PROT</name>
<dbReference type="STRING" id="1238182.C882_0640"/>
<keyword evidence="1" id="KW-0813">Transport</keyword>
<keyword evidence="3 6" id="KW-0479">Metal-binding</keyword>
<keyword evidence="5 6" id="KW-0408">Iron</keyword>
<dbReference type="InterPro" id="IPR051811">
    <property type="entry name" value="Cytochrome_c550/c551-like"/>
</dbReference>
<gene>
    <name evidence="8" type="ORF">C882_0640</name>
</gene>
<dbReference type="RefSeq" id="WP_009541298.1">
    <property type="nucleotide sequence ID" value="NZ_ANHY01000014.1"/>
</dbReference>
<dbReference type="Proteomes" id="UP000009881">
    <property type="component" value="Unassembled WGS sequence"/>
</dbReference>
<dbReference type="GO" id="GO:0020037">
    <property type="term" value="F:heme binding"/>
    <property type="evidence" value="ECO:0007669"/>
    <property type="project" value="InterPro"/>
</dbReference>
<dbReference type="PROSITE" id="PS51007">
    <property type="entry name" value="CYTC"/>
    <property type="match status" value="1"/>
</dbReference>
<dbReference type="Pfam" id="PF00034">
    <property type="entry name" value="Cytochrom_C"/>
    <property type="match status" value="1"/>
</dbReference>
<evidence type="ECO:0000256" key="1">
    <source>
        <dbReference type="ARBA" id="ARBA00022448"/>
    </source>
</evidence>
<evidence type="ECO:0000313" key="9">
    <source>
        <dbReference type="Proteomes" id="UP000009881"/>
    </source>
</evidence>